<dbReference type="SUPFAM" id="SSF69255">
    <property type="entry name" value="gp5 N-terminal domain-like"/>
    <property type="match status" value="1"/>
</dbReference>
<sequence length="859" mass="91724">MPLNARNARLHVRVGGLDLPALSLSGDEKLSHPFCCRLEVLAPAELSPVDLLGQAAIVDVLGPDGSRRSLCGILTACEEQGRHPDGRPRFALSVESVLSRLRLQRDTRIFLQKSLPEILFAILAAHGIEESAVCLRLSRPYPVHPWTLQVAESDLAFLTRLLAKDGIFYWSEAGPEGEVLCFCDHNAQVPERPGMPLRYRPGAGLEPQACGIRSLRARRRLTADEFQVLDRSAANCAQALTASAALVGPEACTGLRRTHFAPGAGDPHHAQRQAQILAEQAGVQRFHLEAQADVADLAPGSVVALDAESFAPGTSGDYLVTAIKLRLSQPAGQQAAGADLALSCDATLIPRATSFRPPHPAPPEIPFTFSARIEGAGSEAPLDEQGRSLARAHFDTGAAPHGQASIPLRRLSPHGGLPGEQSAGLHFPLHEGAEVLLSCLNNDPDRPILIGALPNPAVRNPVTSANRSQNLLRTAADNHLLMDDARDQEVIRLATFAGKNILELNAQALGQRIALASHQGAMQVQAKKTQKLQCGADLTESSGNDRRQSILNRHATLTRNGEIHHQAATDQRHQAAAGLHMESARNTEMTSAEGLHFDVAHNQKLTVRGPEATFSVLNGAIHIQSAKDINIQGLGGGDLTFAQNGGGFIVTADGRVRIFGKTVTLGGQGGASLNGPTSYQICAAVPMPAVKAAQALKARGIHHIFPQTKSSNFGNLYYQPSLENYQVRQVAYLPAEGVGLNGAFIFKGSIVVRGLELYISSSGFTAAGRVGHIRFFMTATVHFQNEILAQSSFARSGDEMWANDRYSPVGSTKVTLPEPVIGKDLVLELKGGYVFSGLGGQVAPIPALGYIKIPIRVVE</sequence>
<evidence type="ECO:0008006" key="3">
    <source>
        <dbReference type="Google" id="ProtNLM"/>
    </source>
</evidence>
<dbReference type="SUPFAM" id="SSF69279">
    <property type="entry name" value="Phage tail proteins"/>
    <property type="match status" value="2"/>
</dbReference>
<dbReference type="NCBIfam" id="TIGR01646">
    <property type="entry name" value="vgr_GE"/>
    <property type="match status" value="1"/>
</dbReference>
<accession>A0A0C2HTM8</accession>
<dbReference type="Gene3D" id="3.55.50.10">
    <property type="entry name" value="Baseplate protein-like domains"/>
    <property type="match status" value="1"/>
</dbReference>
<dbReference type="InterPro" id="IPR006533">
    <property type="entry name" value="T6SS_Vgr_RhsGE"/>
</dbReference>
<dbReference type="InterPro" id="IPR037026">
    <property type="entry name" value="Vgr_OB-fold_dom_sf"/>
</dbReference>
<name>A0A0C2HTM8_9BACT</name>
<protein>
    <recommendedName>
        <fullName evidence="3">Gp5/Type VI secretion system Vgr protein OB-fold domain-containing protein</fullName>
    </recommendedName>
</protein>
<proteinExistence type="predicted"/>
<dbReference type="Gene3D" id="2.30.110.50">
    <property type="match status" value="1"/>
</dbReference>
<dbReference type="Pfam" id="PF05954">
    <property type="entry name" value="Phage_GPD"/>
    <property type="match status" value="1"/>
</dbReference>
<dbReference type="InterPro" id="IPR017847">
    <property type="entry name" value="T6SS_RhsGE_Vgr_subset"/>
</dbReference>
<evidence type="ECO:0000313" key="2">
    <source>
        <dbReference type="Proteomes" id="UP000035068"/>
    </source>
</evidence>
<gene>
    <name evidence="1" type="ORF">GFER_06075</name>
</gene>
<dbReference type="AlphaFoldDB" id="A0A0C2HTM8"/>
<comment type="caution">
    <text evidence="1">The sequence shown here is derived from an EMBL/GenBank/DDBJ whole genome shotgun (WGS) entry which is preliminary data.</text>
</comment>
<dbReference type="NCBIfam" id="TIGR03361">
    <property type="entry name" value="VI_Rhs_Vgr"/>
    <property type="match status" value="1"/>
</dbReference>
<dbReference type="Gene3D" id="4.10.220.110">
    <property type="match status" value="1"/>
</dbReference>
<dbReference type="Gene3D" id="2.40.50.230">
    <property type="entry name" value="Gp5 N-terminal domain"/>
    <property type="match status" value="1"/>
</dbReference>
<dbReference type="EMBL" id="JWJD01000001">
    <property type="protein sequence ID" value="KIH78135.1"/>
    <property type="molecule type" value="Genomic_DNA"/>
</dbReference>
<dbReference type="SUPFAM" id="SSF69349">
    <property type="entry name" value="Phage fibre proteins"/>
    <property type="match status" value="1"/>
</dbReference>
<evidence type="ECO:0000313" key="1">
    <source>
        <dbReference type="EMBL" id="KIH78135.1"/>
    </source>
</evidence>
<dbReference type="RefSeq" id="WP_040096981.1">
    <property type="nucleotide sequence ID" value="NZ_JWJD01000001.1"/>
</dbReference>
<keyword evidence="2" id="KW-1185">Reference proteome</keyword>
<organism evidence="1 2">
    <name type="scientific">Geoalkalibacter ferrihydriticus DSM 17813</name>
    <dbReference type="NCBI Taxonomy" id="1121915"/>
    <lineage>
        <taxon>Bacteria</taxon>
        <taxon>Pseudomonadati</taxon>
        <taxon>Thermodesulfobacteriota</taxon>
        <taxon>Desulfuromonadia</taxon>
        <taxon>Desulfuromonadales</taxon>
        <taxon>Geoalkalibacteraceae</taxon>
        <taxon>Geoalkalibacter</taxon>
    </lineage>
</organism>
<dbReference type="Proteomes" id="UP000035068">
    <property type="component" value="Unassembled WGS sequence"/>
</dbReference>
<reference evidence="1 2" key="1">
    <citation type="submission" date="2014-12" db="EMBL/GenBank/DDBJ databases">
        <title>Genomes of Geoalkalibacter ferrihydriticus and Geoalkalibacter subterraneus, two haloalkaliphilic metal-reducing members of the Geobacteraceae.</title>
        <authorList>
            <person name="Badalamenti J.P."/>
            <person name="Torres C.I."/>
            <person name="Krajmalnik-Brown R."/>
            <person name="Bond D.R."/>
        </authorList>
    </citation>
    <scope>NUCLEOTIDE SEQUENCE [LARGE SCALE GENOMIC DNA]</scope>
    <source>
        <strain evidence="1 2">DSM 17813</strain>
    </source>
</reference>